<dbReference type="GO" id="GO:0005085">
    <property type="term" value="F:guanyl-nucleotide exchange factor activity"/>
    <property type="evidence" value="ECO:0007669"/>
    <property type="project" value="InterPro"/>
</dbReference>
<organism evidence="1 2">
    <name type="scientific">Papiliotrema laurentii</name>
    <name type="common">Cryptococcus laurentii</name>
    <dbReference type="NCBI Taxonomy" id="5418"/>
    <lineage>
        <taxon>Eukaryota</taxon>
        <taxon>Fungi</taxon>
        <taxon>Dikarya</taxon>
        <taxon>Basidiomycota</taxon>
        <taxon>Agaricomycotina</taxon>
        <taxon>Tremellomycetes</taxon>
        <taxon>Tremellales</taxon>
        <taxon>Rhynchogastremaceae</taxon>
        <taxon>Papiliotrema</taxon>
    </lineage>
</organism>
<dbReference type="SUPFAM" id="SSF48371">
    <property type="entry name" value="ARM repeat"/>
    <property type="match status" value="1"/>
</dbReference>
<dbReference type="AlphaFoldDB" id="A0AAD9FK23"/>
<proteinExistence type="predicted"/>
<dbReference type="PANTHER" id="PTHR10957">
    <property type="entry name" value="RAP1 GTPASE-GDP DISSOCIATION STIMULATOR 1"/>
    <property type="match status" value="1"/>
</dbReference>
<dbReference type="InterPro" id="IPR040144">
    <property type="entry name" value="RAP1GDS1"/>
</dbReference>
<dbReference type="Gene3D" id="1.25.10.10">
    <property type="entry name" value="Leucine-rich Repeat Variant"/>
    <property type="match status" value="1"/>
</dbReference>
<accession>A0AAD9FK23</accession>
<comment type="caution">
    <text evidence="1">The sequence shown here is derived from an EMBL/GenBank/DDBJ whole genome shotgun (WGS) entry which is preliminary data.</text>
</comment>
<evidence type="ECO:0000313" key="2">
    <source>
        <dbReference type="Proteomes" id="UP001182556"/>
    </source>
</evidence>
<dbReference type="Proteomes" id="UP001182556">
    <property type="component" value="Unassembled WGS sequence"/>
</dbReference>
<protein>
    <submittedName>
        <fullName evidence="1">Armadillo-type protein</fullName>
    </submittedName>
</protein>
<keyword evidence="2" id="KW-1185">Reference proteome</keyword>
<dbReference type="InterPro" id="IPR016024">
    <property type="entry name" value="ARM-type_fold"/>
</dbReference>
<name>A0AAD9FK23_PAPLA</name>
<gene>
    <name evidence="1" type="ORF">DB88DRAFT_497402</name>
</gene>
<evidence type="ECO:0000313" key="1">
    <source>
        <dbReference type="EMBL" id="KAK1922165.1"/>
    </source>
</evidence>
<dbReference type="InterPro" id="IPR011989">
    <property type="entry name" value="ARM-like"/>
</dbReference>
<sequence length="399" mass="43791">MNLIVDGNDDVLKALSTWSHISPLLRLAVFTDDPELRMQLWSILEGVGEAAASQGGLSDVQISELCGYIQKCIVDRNDNMAIASALLFGENFVRGGSQDASQLTSMVAALAEEYHDNEIQPAALRFIVSSSEGLGYTKEAVFWQRMLRWIDSEDEGMRACAFLVLGNATRDDTAASDLIDLLPGLLPHLRASTPDSVQHALLGLIRNLSVLLSNRPALYEADIVNRLDEMGVWLPDRDRLGSVQGSAIVTIKNICRDNVAASLTVLSALQQSLLDLLLRTEDQALRWEATRIFVNIIRSEAKAQEVWQYDSRVSEALADMLRTGSKHALLVNEAVIGLTLMVLKGRLNEVKNACEREDDSGASATKILGSIIQGETGMAQEVRENVETFRGLLIGESRR</sequence>
<reference evidence="1" key="1">
    <citation type="submission" date="2023-02" db="EMBL/GenBank/DDBJ databases">
        <title>Identification and recombinant expression of a fungal hydrolase from Papiliotrema laurentii that hydrolyzes apple cutin and clears colloidal polyester polyurethane.</title>
        <authorList>
            <consortium name="DOE Joint Genome Institute"/>
            <person name="Roman V.A."/>
            <person name="Bojanowski C."/>
            <person name="Crable B.R."/>
            <person name="Wagner D.N."/>
            <person name="Hung C.S."/>
            <person name="Nadeau L.J."/>
            <person name="Schratz L."/>
            <person name="Haridas S."/>
            <person name="Pangilinan J."/>
            <person name="Lipzen A."/>
            <person name="Na H."/>
            <person name="Yan M."/>
            <person name="Ng V."/>
            <person name="Grigoriev I.V."/>
            <person name="Spatafora J.W."/>
            <person name="Barlow D."/>
            <person name="Biffinger J."/>
            <person name="Kelley-Loughnane N."/>
            <person name="Varaljay V.A."/>
            <person name="Crookes-Goodson W.J."/>
        </authorList>
    </citation>
    <scope>NUCLEOTIDE SEQUENCE</scope>
    <source>
        <strain evidence="1">5307AH</strain>
    </source>
</reference>
<dbReference type="EMBL" id="JAODAN010000009">
    <property type="protein sequence ID" value="KAK1922165.1"/>
    <property type="molecule type" value="Genomic_DNA"/>
</dbReference>